<protein>
    <submittedName>
        <fullName evidence="2">Uncharacterized protein</fullName>
    </submittedName>
</protein>
<comment type="caution">
    <text evidence="2">The sequence shown here is derived from an EMBL/GenBank/DDBJ whole genome shotgun (WGS) entry which is preliminary data.</text>
</comment>
<feature type="compositionally biased region" description="Basic and acidic residues" evidence="1">
    <location>
        <begin position="499"/>
        <end position="515"/>
    </location>
</feature>
<evidence type="ECO:0000313" key="3">
    <source>
        <dbReference type="Proteomes" id="UP000664169"/>
    </source>
</evidence>
<dbReference type="EMBL" id="CAJPDQ010000033">
    <property type="protein sequence ID" value="CAF9929721.1"/>
    <property type="molecule type" value="Genomic_DNA"/>
</dbReference>
<proteinExistence type="predicted"/>
<name>A0A8H3FYC2_9LECA</name>
<feature type="compositionally biased region" description="Low complexity" evidence="1">
    <location>
        <begin position="382"/>
        <end position="398"/>
    </location>
</feature>
<feature type="region of interest" description="Disordered" evidence="1">
    <location>
        <begin position="557"/>
        <end position="642"/>
    </location>
</feature>
<dbReference type="AlphaFoldDB" id="A0A8H3FYC2"/>
<feature type="compositionally biased region" description="Polar residues" evidence="1">
    <location>
        <begin position="316"/>
        <end position="325"/>
    </location>
</feature>
<feature type="compositionally biased region" description="Low complexity" evidence="1">
    <location>
        <begin position="448"/>
        <end position="459"/>
    </location>
</feature>
<feature type="compositionally biased region" description="Polar residues" evidence="1">
    <location>
        <begin position="466"/>
        <end position="491"/>
    </location>
</feature>
<feature type="compositionally biased region" description="Basic and acidic residues" evidence="1">
    <location>
        <begin position="326"/>
        <end position="345"/>
    </location>
</feature>
<feature type="compositionally biased region" description="Polar residues" evidence="1">
    <location>
        <begin position="267"/>
        <end position="282"/>
    </location>
</feature>
<feature type="region of interest" description="Disordered" evidence="1">
    <location>
        <begin position="1228"/>
        <end position="1255"/>
    </location>
</feature>
<dbReference type="OrthoDB" id="4757558at2759"/>
<organism evidence="2 3">
    <name type="scientific">Gomphillus americanus</name>
    <dbReference type="NCBI Taxonomy" id="1940652"/>
    <lineage>
        <taxon>Eukaryota</taxon>
        <taxon>Fungi</taxon>
        <taxon>Dikarya</taxon>
        <taxon>Ascomycota</taxon>
        <taxon>Pezizomycotina</taxon>
        <taxon>Lecanoromycetes</taxon>
        <taxon>OSLEUM clade</taxon>
        <taxon>Ostropomycetidae</taxon>
        <taxon>Ostropales</taxon>
        <taxon>Graphidaceae</taxon>
        <taxon>Gomphilloideae</taxon>
        <taxon>Gomphillus</taxon>
    </lineage>
</organism>
<feature type="region of interest" description="Disordered" evidence="1">
    <location>
        <begin position="232"/>
        <end position="285"/>
    </location>
</feature>
<feature type="compositionally biased region" description="Basic and acidic residues" evidence="1">
    <location>
        <begin position="367"/>
        <end position="381"/>
    </location>
</feature>
<dbReference type="Proteomes" id="UP000664169">
    <property type="component" value="Unassembled WGS sequence"/>
</dbReference>
<feature type="region of interest" description="Disordered" evidence="1">
    <location>
        <begin position="448"/>
        <end position="538"/>
    </location>
</feature>
<feature type="compositionally biased region" description="Polar residues" evidence="1">
    <location>
        <begin position="616"/>
        <end position="625"/>
    </location>
</feature>
<feature type="compositionally biased region" description="Basic residues" evidence="1">
    <location>
        <begin position="232"/>
        <end position="243"/>
    </location>
</feature>
<evidence type="ECO:0000313" key="2">
    <source>
        <dbReference type="EMBL" id="CAF9929721.1"/>
    </source>
</evidence>
<feature type="compositionally biased region" description="Polar residues" evidence="1">
    <location>
        <begin position="399"/>
        <end position="415"/>
    </location>
</feature>
<accession>A0A8H3FYC2</accession>
<feature type="compositionally biased region" description="Polar residues" evidence="1">
    <location>
        <begin position="516"/>
        <end position="538"/>
    </location>
</feature>
<feature type="compositionally biased region" description="Basic and acidic residues" evidence="1">
    <location>
        <begin position="597"/>
        <end position="608"/>
    </location>
</feature>
<sequence>MSQTGYGDVASRRDWLRIMANVSPERRKFYLEIRDSLHVFFAYPIKESELALNMAIEKLFYPGVTTVAGIKYQWRLARMPYYVEWKISKADGELYGVIFQPAAEFIKQDWEVSRSVIEQRNRRRAYAIHEELEKYVLESQQMLQDTSILGPAALRVLCKQQQEKRKQTWQDKIVKFLADKDIGKENIESVNLAISQLLADMFNNGNTYSKYLALTWDEYENDEDLKKAREKAIKKKNRNKKHTTALPNAEPSDSKEIVPSMDELEGISSNNGLEDTVSSNMKGKQKAEVQTLAGVNDPELDLLHEQIASGEEKTLNSEPQQVSIDKTNKEEKEVKDDPDNKDLPKDYGTIRQHDSSLLNTVAIESDDPSKATRDPSLDHPHLPSSSQNNSNLSETQSLDVSSTEHISQALTTPASDQVLHPVAATAIEMPRHGPRRPRREVAAERRALLQQQQADQAAQTELGEPSQVTHSSSTPFPELQTVSNTPPSSVSDAAKSKRRDSIETIRRSLERRLSTSDDPASTQAPTSSAGNINAPKSNANPSISSLALLPGPLRDVIGNEVSHDSTAPKPRSVSSGSPLRYPVAIPDPKYLFGPKKSGNEGKQREGTKMTKPAAVSNASGSTQGHIMSKDDGAQSSSKSVHHGSVLRAEAPEFVPAALALQQSRLSSSVASPEVAPVSSLPMSISTSATSQASVGGNTHKLPGLGQAIVARKGLNVTFDLPDQPYTIKNAPMIYPSEASIRDLKERLLNRPRSNSTGEVSSKTVSNFNMEFAHQVVNAKHVLETWPDFADDHLQFHTSWRYADHNETPESIILSHGDVPNFFRPSAYYTTIRDTASRDNLIPTEVPAVLMKTRSGCGIATGQFDPENNVWKIFAPSSKVGADIREMTDHPDHLKPEKLREVQGLEIFFYNVHVAIRLVHTCQRKECTNQLRDDSTGIVVCRGCGPLSPVRYCSTKCLFEDLPNHWKECGTPKFYPPYNLCVDPDISFPASFSELFPMIKDISGWDSMERHRIHWLSMYLDGEYGLYPDETRKVLHVKLSTGANMELRRRVQRLINCALLDRRNRTLISYLYILIRDALCKQINADVGEFPVVLRYQFIREWNFEWKGPEGYELLDNVEPCECMWVGKSNFFSCKDSCKGEQVLGEKFRGTGLKPFVESLEKKHWILRVWQTNHTIIRDWHERLYGKGFRGVNTKKLKDLLPVLGVGYDGHISKGMVVGEWRPRLTLEAPPPPFRRAPDGTLEQDPTSFLWKEPEA</sequence>
<reference evidence="2" key="1">
    <citation type="submission" date="2021-03" db="EMBL/GenBank/DDBJ databases">
        <authorList>
            <person name="Tagirdzhanova G."/>
        </authorList>
    </citation>
    <scope>NUCLEOTIDE SEQUENCE</scope>
</reference>
<gene>
    <name evidence="2" type="ORF">GOMPHAMPRED_005463</name>
</gene>
<keyword evidence="3" id="KW-1185">Reference proteome</keyword>
<evidence type="ECO:0000256" key="1">
    <source>
        <dbReference type="SAM" id="MobiDB-lite"/>
    </source>
</evidence>
<feature type="region of interest" description="Disordered" evidence="1">
    <location>
        <begin position="310"/>
        <end position="418"/>
    </location>
</feature>